<proteinExistence type="predicted"/>
<organism evidence="2">
    <name type="scientific">Siphoviridae sp. ctX581</name>
    <dbReference type="NCBI Taxonomy" id="2826365"/>
    <lineage>
        <taxon>Viruses</taxon>
        <taxon>Duplodnaviria</taxon>
        <taxon>Heunggongvirae</taxon>
        <taxon>Uroviricota</taxon>
        <taxon>Caudoviricetes</taxon>
    </lineage>
</organism>
<reference evidence="2" key="1">
    <citation type="journal article" date="2021" name="Proc. Natl. Acad. Sci. U.S.A.">
        <title>A Catalog of Tens of Thousands of Viruses from Human Metagenomes Reveals Hidden Associations with Chronic Diseases.</title>
        <authorList>
            <person name="Tisza M.J."/>
            <person name="Buck C.B."/>
        </authorList>
    </citation>
    <scope>NUCLEOTIDE SEQUENCE</scope>
    <source>
        <strain evidence="2">CtX581</strain>
    </source>
</reference>
<dbReference type="InterPro" id="IPR021146">
    <property type="entry name" value="Phage_gp6-like_head-tail"/>
</dbReference>
<protein>
    <submittedName>
        <fullName evidence="2">Head tail connector</fullName>
    </submittedName>
</protein>
<accession>A0A8S5MDJ9</accession>
<feature type="compositionally biased region" description="Polar residues" evidence="1">
    <location>
        <begin position="128"/>
        <end position="137"/>
    </location>
</feature>
<dbReference type="NCBIfam" id="TIGR01560">
    <property type="entry name" value="put_DNA_pack"/>
    <property type="match status" value="1"/>
</dbReference>
<evidence type="ECO:0000313" key="2">
    <source>
        <dbReference type="EMBL" id="DAD80314.1"/>
    </source>
</evidence>
<sequence>MDLTEFKNYLRVDFDDDDSVIEAYYTGAENYICLAIGKNVKPTDLEQYEQFKPASLLLGAFWYNAKMAVQQTATVKANTDEIPFGVSALITQLKARYWEDYVTKQNESTNSNNEEDKSENSAGRLEISNGSSEEAMG</sequence>
<dbReference type="CDD" id="cd08054">
    <property type="entry name" value="gp6"/>
    <property type="match status" value="1"/>
</dbReference>
<dbReference type="InterPro" id="IPR006450">
    <property type="entry name" value="Phage_HK97_gp6-like"/>
</dbReference>
<dbReference type="EMBL" id="BK014883">
    <property type="protein sequence ID" value="DAD80314.1"/>
    <property type="molecule type" value="Genomic_DNA"/>
</dbReference>
<evidence type="ECO:0000256" key="1">
    <source>
        <dbReference type="SAM" id="MobiDB-lite"/>
    </source>
</evidence>
<name>A0A8S5MDJ9_9CAUD</name>
<dbReference type="Pfam" id="PF05135">
    <property type="entry name" value="Phage_connect_1"/>
    <property type="match status" value="1"/>
</dbReference>
<dbReference type="Gene3D" id="1.10.3230.30">
    <property type="entry name" value="Phage gp6-like head-tail connector protein"/>
    <property type="match status" value="1"/>
</dbReference>
<feature type="region of interest" description="Disordered" evidence="1">
    <location>
        <begin position="104"/>
        <end position="137"/>
    </location>
</feature>